<dbReference type="Proteomes" id="UP001331761">
    <property type="component" value="Unassembled WGS sequence"/>
</dbReference>
<dbReference type="EMBL" id="WIXE01018338">
    <property type="protein sequence ID" value="KAK5971004.1"/>
    <property type="molecule type" value="Genomic_DNA"/>
</dbReference>
<sequence>MLLVCVFLILVAIFVFWYYKNSKNAKRVEEPEWIQFQDRTFIKINDGSVHMTQNGIWDHNPYNAAGRMTLNNRCPAAHPPYSVTPNQQDFFHTPCDDYMGGTMNRPGSEHHYHYAQLAGGPGNTLSTFYGNQFQDDPSPYATTTLVMSNQQPSWLNDRMLRGPVLPSNPVPNGPPARYADHTGRRSRGSRASEHRQASHHSDSPPQTDVSYVQFQSSDGTGESSNGRSKPGTMAGRRSPPKHTLMDFIPPPPSNPPPPADIGYEGSPRRQMPRMLNVEDPYDSVSDGMAFGDEKKVRPTSRNRTTGIRPQKGNRDDDSQRSSLMMDEEGGSSEADGETSDCEAPKRKTVPRMGVSVSALSQSSYDSGRSASRFKSMQRGKPDHL</sequence>
<evidence type="ECO:0000313" key="2">
    <source>
        <dbReference type="EMBL" id="KAK5971004.1"/>
    </source>
</evidence>
<proteinExistence type="predicted"/>
<name>A0AAN8F7P0_TRICO</name>
<accession>A0AAN8F7P0</accession>
<keyword evidence="3" id="KW-1185">Reference proteome</keyword>
<evidence type="ECO:0000256" key="1">
    <source>
        <dbReference type="SAM" id="MobiDB-lite"/>
    </source>
</evidence>
<evidence type="ECO:0000313" key="3">
    <source>
        <dbReference type="Proteomes" id="UP001331761"/>
    </source>
</evidence>
<reference evidence="2 3" key="1">
    <citation type="submission" date="2019-10" db="EMBL/GenBank/DDBJ databases">
        <title>Assembly and Annotation for the nematode Trichostrongylus colubriformis.</title>
        <authorList>
            <person name="Martin J."/>
        </authorList>
    </citation>
    <scope>NUCLEOTIDE SEQUENCE [LARGE SCALE GENOMIC DNA]</scope>
    <source>
        <strain evidence="2">G859</strain>
        <tissue evidence="2">Whole worm</tissue>
    </source>
</reference>
<dbReference type="AlphaFoldDB" id="A0AAN8F7P0"/>
<feature type="compositionally biased region" description="Polar residues" evidence="1">
    <location>
        <begin position="357"/>
        <end position="374"/>
    </location>
</feature>
<feature type="compositionally biased region" description="Polar residues" evidence="1">
    <location>
        <begin position="203"/>
        <end position="227"/>
    </location>
</feature>
<gene>
    <name evidence="2" type="ORF">GCK32_009547</name>
</gene>
<protein>
    <submittedName>
        <fullName evidence="2">Immunoglobulin I-set domain-containing protein</fullName>
    </submittedName>
</protein>
<feature type="compositionally biased region" description="Pro residues" evidence="1">
    <location>
        <begin position="248"/>
        <end position="259"/>
    </location>
</feature>
<feature type="compositionally biased region" description="Basic and acidic residues" evidence="1">
    <location>
        <begin position="190"/>
        <end position="202"/>
    </location>
</feature>
<comment type="caution">
    <text evidence="2">The sequence shown here is derived from an EMBL/GenBank/DDBJ whole genome shotgun (WGS) entry which is preliminary data.</text>
</comment>
<feature type="compositionally biased region" description="Acidic residues" evidence="1">
    <location>
        <begin position="325"/>
        <end position="340"/>
    </location>
</feature>
<organism evidence="2 3">
    <name type="scientific">Trichostrongylus colubriformis</name>
    <name type="common">Black scour worm</name>
    <dbReference type="NCBI Taxonomy" id="6319"/>
    <lineage>
        <taxon>Eukaryota</taxon>
        <taxon>Metazoa</taxon>
        <taxon>Ecdysozoa</taxon>
        <taxon>Nematoda</taxon>
        <taxon>Chromadorea</taxon>
        <taxon>Rhabditida</taxon>
        <taxon>Rhabditina</taxon>
        <taxon>Rhabditomorpha</taxon>
        <taxon>Strongyloidea</taxon>
        <taxon>Trichostrongylidae</taxon>
        <taxon>Trichostrongylus</taxon>
    </lineage>
</organism>
<feature type="region of interest" description="Disordered" evidence="1">
    <location>
        <begin position="157"/>
        <end position="384"/>
    </location>
</feature>